<evidence type="ECO:0000313" key="15">
    <source>
        <dbReference type="Proteomes" id="UP001214628"/>
    </source>
</evidence>
<dbReference type="CDD" id="cd18787">
    <property type="entry name" value="SF2_C_DEAD"/>
    <property type="match status" value="1"/>
</dbReference>
<dbReference type="PROSITE" id="PS00039">
    <property type="entry name" value="DEAD_ATP_HELICASE"/>
    <property type="match status" value="1"/>
</dbReference>
<dbReference type="SUPFAM" id="SSF52540">
    <property type="entry name" value="P-loop containing nucleoside triphosphate hydrolases"/>
    <property type="match status" value="2"/>
</dbReference>
<feature type="compositionally biased region" description="Basic and acidic residues" evidence="10">
    <location>
        <begin position="833"/>
        <end position="847"/>
    </location>
</feature>
<feature type="domain" description="Helicase ATP-binding" evidence="11">
    <location>
        <begin position="95"/>
        <end position="308"/>
    </location>
</feature>
<dbReference type="Pfam" id="PF00271">
    <property type="entry name" value="Helicase_C"/>
    <property type="match status" value="1"/>
</dbReference>
<dbReference type="PANTHER" id="PTHR47959:SF8">
    <property type="entry name" value="RNA HELICASE"/>
    <property type="match status" value="1"/>
</dbReference>
<dbReference type="SMART" id="SM01123">
    <property type="entry name" value="DBP10CT"/>
    <property type="match status" value="1"/>
</dbReference>
<proteinExistence type="inferred from homology"/>
<dbReference type="PANTHER" id="PTHR47959">
    <property type="entry name" value="ATP-DEPENDENT RNA HELICASE RHLE-RELATED"/>
    <property type="match status" value="1"/>
</dbReference>
<feature type="domain" description="Helicase C-terminal" evidence="12">
    <location>
        <begin position="399"/>
        <end position="480"/>
    </location>
</feature>
<evidence type="ECO:0000259" key="11">
    <source>
        <dbReference type="SMART" id="SM00487"/>
    </source>
</evidence>
<dbReference type="GO" id="GO:0003724">
    <property type="term" value="F:RNA helicase activity"/>
    <property type="evidence" value="ECO:0007669"/>
    <property type="project" value="UniProtKB-EC"/>
</dbReference>
<evidence type="ECO:0000256" key="2">
    <source>
        <dbReference type="ARBA" id="ARBA00010379"/>
    </source>
</evidence>
<feature type="compositionally biased region" description="Basic residues" evidence="10">
    <location>
        <begin position="362"/>
        <end position="377"/>
    </location>
</feature>
<dbReference type="GO" id="GO:0005730">
    <property type="term" value="C:nucleolus"/>
    <property type="evidence" value="ECO:0007669"/>
    <property type="project" value="UniProtKB-SubCell"/>
</dbReference>
<dbReference type="EC" id="3.6.4.13" evidence="3"/>
<dbReference type="InterPro" id="IPR050079">
    <property type="entry name" value="DEAD_box_RNA_helicase"/>
</dbReference>
<feature type="domain" description="DBP10 C-terminal" evidence="13">
    <location>
        <begin position="773"/>
        <end position="838"/>
    </location>
</feature>
<evidence type="ECO:0000256" key="5">
    <source>
        <dbReference type="ARBA" id="ARBA00022801"/>
    </source>
</evidence>
<feature type="region of interest" description="Disordered" evidence="10">
    <location>
        <begin position="335"/>
        <end position="378"/>
    </location>
</feature>
<dbReference type="Pfam" id="PF08147">
    <property type="entry name" value="DBP10CT"/>
    <property type="match status" value="1"/>
</dbReference>
<evidence type="ECO:0000256" key="6">
    <source>
        <dbReference type="ARBA" id="ARBA00022806"/>
    </source>
</evidence>
<keyword evidence="8" id="KW-0694">RNA-binding</keyword>
<dbReference type="GO" id="GO:0016787">
    <property type="term" value="F:hydrolase activity"/>
    <property type="evidence" value="ECO:0007669"/>
    <property type="project" value="UniProtKB-KW"/>
</dbReference>
<dbReference type="SMART" id="SM00487">
    <property type="entry name" value="DEXDc"/>
    <property type="match status" value="1"/>
</dbReference>
<feature type="region of interest" description="Disordered" evidence="10">
    <location>
        <begin position="833"/>
        <end position="945"/>
    </location>
</feature>
<feature type="compositionally biased region" description="Basic and acidic residues" evidence="10">
    <location>
        <begin position="884"/>
        <end position="895"/>
    </location>
</feature>
<dbReference type="GO" id="GO:0003723">
    <property type="term" value="F:RNA binding"/>
    <property type="evidence" value="ECO:0007669"/>
    <property type="project" value="UniProtKB-KW"/>
</dbReference>
<evidence type="ECO:0000256" key="9">
    <source>
        <dbReference type="ARBA" id="ARBA00047984"/>
    </source>
</evidence>
<dbReference type="GO" id="GO:0005524">
    <property type="term" value="F:ATP binding"/>
    <property type="evidence" value="ECO:0007669"/>
    <property type="project" value="UniProtKB-KW"/>
</dbReference>
<dbReference type="Proteomes" id="UP001214628">
    <property type="component" value="Chromosome 6"/>
</dbReference>
<dbReference type="InterPro" id="IPR000629">
    <property type="entry name" value="RNA-helicase_DEAD-box_CS"/>
</dbReference>
<dbReference type="EMBL" id="CP118380">
    <property type="protein sequence ID" value="WFD44923.1"/>
    <property type="molecule type" value="Genomic_DNA"/>
</dbReference>
<evidence type="ECO:0000256" key="8">
    <source>
        <dbReference type="ARBA" id="ARBA00022884"/>
    </source>
</evidence>
<feature type="compositionally biased region" description="Basic residues" evidence="10">
    <location>
        <begin position="869"/>
        <end position="879"/>
    </location>
</feature>
<keyword evidence="6 14" id="KW-0347">Helicase</keyword>
<keyword evidence="5 14" id="KW-0378">Hydrolase</keyword>
<feature type="region of interest" description="Disordered" evidence="10">
    <location>
        <begin position="1"/>
        <end position="73"/>
    </location>
</feature>
<dbReference type="SMART" id="SM00490">
    <property type="entry name" value="HELICc"/>
    <property type="match status" value="1"/>
</dbReference>
<reference evidence="14" key="1">
    <citation type="submission" date="2023-02" db="EMBL/GenBank/DDBJ databases">
        <title>Mating type loci evolution in Malassezia.</title>
        <authorList>
            <person name="Coelho M.A."/>
        </authorList>
    </citation>
    <scope>NUCLEOTIDE SEQUENCE</scope>
    <source>
        <strain evidence="14">CBS 14136</strain>
    </source>
</reference>
<dbReference type="InterPro" id="IPR012541">
    <property type="entry name" value="DBP10_C"/>
</dbReference>
<dbReference type="InterPro" id="IPR014001">
    <property type="entry name" value="Helicase_ATP-bd"/>
</dbReference>
<dbReference type="InterPro" id="IPR001650">
    <property type="entry name" value="Helicase_C-like"/>
</dbReference>
<dbReference type="Gene3D" id="3.40.50.300">
    <property type="entry name" value="P-loop containing nucleotide triphosphate hydrolases"/>
    <property type="match status" value="2"/>
</dbReference>
<evidence type="ECO:0000259" key="12">
    <source>
        <dbReference type="SMART" id="SM00490"/>
    </source>
</evidence>
<evidence type="ECO:0000313" key="14">
    <source>
        <dbReference type="EMBL" id="WFD44923.1"/>
    </source>
</evidence>
<accession>A0AAF0JFN6</accession>
<dbReference type="AlphaFoldDB" id="A0AAF0JFN6"/>
<feature type="compositionally biased region" description="Acidic residues" evidence="10">
    <location>
        <begin position="340"/>
        <end position="356"/>
    </location>
</feature>
<keyword evidence="7" id="KW-0067">ATP-binding</keyword>
<organism evidence="14 15">
    <name type="scientific">Malassezia psittaci</name>
    <dbReference type="NCBI Taxonomy" id="1821823"/>
    <lineage>
        <taxon>Eukaryota</taxon>
        <taxon>Fungi</taxon>
        <taxon>Dikarya</taxon>
        <taxon>Basidiomycota</taxon>
        <taxon>Ustilaginomycotina</taxon>
        <taxon>Malasseziomycetes</taxon>
        <taxon>Malasseziales</taxon>
        <taxon>Malasseziaceae</taxon>
        <taxon>Malassezia</taxon>
    </lineage>
</organism>
<evidence type="ECO:0000256" key="4">
    <source>
        <dbReference type="ARBA" id="ARBA00022741"/>
    </source>
</evidence>
<evidence type="ECO:0000256" key="1">
    <source>
        <dbReference type="ARBA" id="ARBA00003706"/>
    </source>
</evidence>
<feature type="compositionally biased region" description="Polar residues" evidence="10">
    <location>
        <begin position="16"/>
        <end position="25"/>
    </location>
</feature>
<comment type="catalytic activity">
    <reaction evidence="9">
        <text>ATP + H2O = ADP + phosphate + H(+)</text>
        <dbReference type="Rhea" id="RHEA:13065"/>
        <dbReference type="ChEBI" id="CHEBI:15377"/>
        <dbReference type="ChEBI" id="CHEBI:15378"/>
        <dbReference type="ChEBI" id="CHEBI:30616"/>
        <dbReference type="ChEBI" id="CHEBI:43474"/>
        <dbReference type="ChEBI" id="CHEBI:456216"/>
        <dbReference type="EC" id="3.6.4.13"/>
    </reaction>
</comment>
<evidence type="ECO:0000256" key="3">
    <source>
        <dbReference type="ARBA" id="ARBA00012552"/>
    </source>
</evidence>
<keyword evidence="15" id="KW-1185">Reference proteome</keyword>
<keyword evidence="4" id="KW-0547">Nucleotide-binding</keyword>
<dbReference type="InterPro" id="IPR027417">
    <property type="entry name" value="P-loop_NTPase"/>
</dbReference>
<comment type="similarity">
    <text evidence="2">Belongs to the DEAD box helicase family. DDX54/DBP10 subfamily.</text>
</comment>
<dbReference type="GO" id="GO:0005829">
    <property type="term" value="C:cytosol"/>
    <property type="evidence" value="ECO:0007669"/>
    <property type="project" value="TreeGrafter"/>
</dbReference>
<evidence type="ECO:0000256" key="7">
    <source>
        <dbReference type="ARBA" id="ARBA00022840"/>
    </source>
</evidence>
<dbReference type="Pfam" id="PF00270">
    <property type="entry name" value="DEAD"/>
    <property type="match status" value="1"/>
</dbReference>
<name>A0AAF0JFN6_9BASI</name>
<protein>
    <recommendedName>
        <fullName evidence="3">RNA helicase</fullName>
        <ecNumber evidence="3">3.6.4.13</ecNumber>
    </recommendedName>
</protein>
<feature type="compositionally biased region" description="Basic and acidic residues" evidence="10">
    <location>
        <begin position="923"/>
        <end position="937"/>
    </location>
</feature>
<gene>
    <name evidence="14" type="primary">DBP10</name>
    <name evidence="14" type="ORF">MPSI1_003597</name>
</gene>
<comment type="function">
    <text evidence="1">ATP-binding RNA helicase involved in the biogenesis of 60S ribosomal subunits and is required for the normal formation of 25S and 5.8S rRNAs.</text>
</comment>
<evidence type="ECO:0000259" key="13">
    <source>
        <dbReference type="SMART" id="SM01123"/>
    </source>
</evidence>
<feature type="region of interest" description="Disordered" evidence="10">
    <location>
        <begin position="773"/>
        <end position="807"/>
    </location>
</feature>
<sequence length="945" mass="105381">MAAEIDFLVGDPVQPPSSRSNTQKKSVGGDSDDDAAFIAKASQRHNVKAGTEVAKQTQKGKGKATKTASGVTTGGGSFQSMGLHPSLLRSLLLRGFTTPTPIQRRAIPAILAQPPQDVVGMARTGSGKTLSYMVPLIQRLNGRHSTSFGVKSIIICPSRELAMQILRVGKDVARGWRSDDHKQNEPIRWALIVGGESLDQQFAIMAGNPDVVIATPGRMLHLVVEMNMDLRAVEYVVFDEADRLFEMGFAEQLEELLRRLPPSRQTLLFSATLPKSLVEFARAGLDANPKLIRLDADSKISPELRMAFFSVKPSEKESALLLLLRYIIQVPTGQVGQHADDDDDEDDYHEDDDDHEDNIAGQKRKRFSSPRSKKRTRQPVVDLQPYQTIIFCATKHHVEYLLLLLTTIGYACSHIYSSLDQAARAIQMSRFRSGRTSLLIVTDLAARGIDLPVLEHVVNYDFPPQPRIFVHRVGRTARAGRRGWAWNLVTPTELPYLCDLQLFLGRPLVSSHTQQGEAALDLQNNMVLGTFPREQLDQEVEHVKQAMHESSSVATAYDALVPVVKRAHNMYVKSQPKASQESFRRAKDMLKDAERSSITGRTAQGWALAGHPLEAAGVHDVLQRPNVYNLGDAEQFSSQSHDDPLSKTRASLLAKINAFRPGETVFELGTRGPNAPLSQLMQDRRKLLDTKQRRARAIEETKAHHTPAVATAQLSEEEQVDEDQLQAVFDTGKKKEYRDPNFYMGYVQEGADEDRGYSLNSSFAEQAKHVAVDLGGDDVGPGHANQRPNQSRWDTKKKKFVKGDGAGADNQKMIRTETGLKLPASFRSGRFEEWRKEQRLDMPKVGEDESTMPASARRVAASTNGGAPSHRHRGFHHTSTKAPKPLEKLHYDYKRKLNKRQGRANSHGPPASRNELKSAQQIQREREQKAKRMEKNARPSRRKKS</sequence>
<dbReference type="InterPro" id="IPR011545">
    <property type="entry name" value="DEAD/DEAH_box_helicase_dom"/>
</dbReference>
<evidence type="ECO:0000256" key="10">
    <source>
        <dbReference type="SAM" id="MobiDB-lite"/>
    </source>
</evidence>